<feature type="region of interest" description="Disordered" evidence="6">
    <location>
        <begin position="253"/>
        <end position="281"/>
    </location>
</feature>
<gene>
    <name evidence="9" type="ORF">DFA_09951</name>
</gene>
<feature type="active site" description="Phosphocysteine intermediate" evidence="5">
    <location>
        <position position="101"/>
    </location>
</feature>
<dbReference type="OrthoDB" id="2017893at2759"/>
<dbReference type="InterPro" id="IPR016130">
    <property type="entry name" value="Tyr_Pase_AS"/>
</dbReference>
<dbReference type="EC" id="3.1.3.48" evidence="2"/>
<dbReference type="STRING" id="1054147.F4Q8V8"/>
<evidence type="ECO:0000256" key="6">
    <source>
        <dbReference type="SAM" id="MobiDB-lite"/>
    </source>
</evidence>
<evidence type="ECO:0000259" key="7">
    <source>
        <dbReference type="PROSITE" id="PS50054"/>
    </source>
</evidence>
<dbReference type="PANTHER" id="PTHR45848:SF4">
    <property type="entry name" value="DUAL SPECIFICITY PROTEIN PHOSPHATASE 12"/>
    <property type="match status" value="1"/>
</dbReference>
<dbReference type="AlphaFoldDB" id="F4Q8V8"/>
<dbReference type="RefSeq" id="XP_004351847.1">
    <property type="nucleotide sequence ID" value="XM_004351795.1"/>
</dbReference>
<dbReference type="Proteomes" id="UP000007797">
    <property type="component" value="Unassembled WGS sequence"/>
</dbReference>
<keyword evidence="3" id="KW-0378">Hydrolase</keyword>
<dbReference type="CDD" id="cd14498">
    <property type="entry name" value="DSP"/>
    <property type="match status" value="1"/>
</dbReference>
<feature type="domain" description="Tyrosine specific protein phosphatases" evidence="8">
    <location>
        <begin position="76"/>
        <end position="135"/>
    </location>
</feature>
<evidence type="ECO:0000313" key="10">
    <source>
        <dbReference type="Proteomes" id="UP000007797"/>
    </source>
</evidence>
<dbReference type="SMART" id="SM00195">
    <property type="entry name" value="DSPc"/>
    <property type="match status" value="1"/>
</dbReference>
<dbReference type="InterPro" id="IPR000340">
    <property type="entry name" value="Dual-sp_phosphatase_cat-dom"/>
</dbReference>
<comment type="similarity">
    <text evidence="1">Belongs to the protein-tyrosine phosphatase family. Non-receptor class dual specificity subfamily.</text>
</comment>
<evidence type="ECO:0000256" key="3">
    <source>
        <dbReference type="ARBA" id="ARBA00022801"/>
    </source>
</evidence>
<protein>
    <recommendedName>
        <fullName evidence="2">protein-tyrosine-phosphatase</fullName>
        <ecNumber evidence="2">3.1.3.48</ecNumber>
    </recommendedName>
</protein>
<accession>F4Q8V8</accession>
<keyword evidence="4" id="KW-0904">Protein phosphatase</keyword>
<evidence type="ECO:0000313" key="9">
    <source>
        <dbReference type="EMBL" id="EGG15127.1"/>
    </source>
</evidence>
<organism evidence="9 10">
    <name type="scientific">Cavenderia fasciculata</name>
    <name type="common">Slime mold</name>
    <name type="synonym">Dictyostelium fasciculatum</name>
    <dbReference type="NCBI Taxonomy" id="261658"/>
    <lineage>
        <taxon>Eukaryota</taxon>
        <taxon>Amoebozoa</taxon>
        <taxon>Evosea</taxon>
        <taxon>Eumycetozoa</taxon>
        <taxon>Dictyostelia</taxon>
        <taxon>Acytosteliales</taxon>
        <taxon>Cavenderiaceae</taxon>
        <taxon>Cavenderia</taxon>
    </lineage>
</organism>
<feature type="domain" description="Tyrosine-protein phosphatase" evidence="7">
    <location>
        <begin position="11"/>
        <end position="157"/>
    </location>
</feature>
<evidence type="ECO:0000256" key="4">
    <source>
        <dbReference type="ARBA" id="ARBA00022912"/>
    </source>
</evidence>
<sequence>MNNNIIDNDEDIHQILPRFYLGSVDMLLGKKNLLKQLKVTHILSAINDFRPKYDVINDFKFKIIDIMDMENANIKQHFEDTFEFIEQGRNEETDSTVFVHCFAGVSRSATISIAYLMRKQSIGFEEAYAFVLNQRRVIYPNNGFIKQLLEYELQLSRQQSNRLKKKQHPRLMNTTITTTSTTTPTTLTGNQKRIEKDKYYEQQLETKLKEDQLLLEDSKEEEPLRDTKYCCKKCSTLIFFDMDLDYHIVGQGYNSNNKPTKRNQSNQNNRKIQYHQSSEQQQSTTTSCTSYFIKEVSIPSINITILTDDGDQISNGKVVCKVCKEKLGSWNITGSACSCGTWIQAPTQQPCIQIIKSRVDEK</sequence>
<dbReference type="SUPFAM" id="SSF52799">
    <property type="entry name" value="(Phosphotyrosine protein) phosphatases II"/>
    <property type="match status" value="1"/>
</dbReference>
<dbReference type="InterPro" id="IPR029021">
    <property type="entry name" value="Prot-tyrosine_phosphatase-like"/>
</dbReference>
<dbReference type="KEGG" id="dfa:DFA_09951"/>
<dbReference type="GO" id="GO:0005634">
    <property type="term" value="C:nucleus"/>
    <property type="evidence" value="ECO:0007669"/>
    <property type="project" value="TreeGrafter"/>
</dbReference>
<dbReference type="PROSITE" id="PS50054">
    <property type="entry name" value="TYR_PHOSPHATASE_DUAL"/>
    <property type="match status" value="1"/>
</dbReference>
<dbReference type="PIRSF" id="PIRSF000941">
    <property type="entry name" value="DUSP12"/>
    <property type="match status" value="1"/>
</dbReference>
<dbReference type="PROSITE" id="PS00383">
    <property type="entry name" value="TYR_PHOSPHATASE_1"/>
    <property type="match status" value="1"/>
</dbReference>
<dbReference type="InterPro" id="IPR016278">
    <property type="entry name" value="DUSP12"/>
</dbReference>
<dbReference type="GO" id="GO:0008138">
    <property type="term" value="F:protein tyrosine/serine/threonine phosphatase activity"/>
    <property type="evidence" value="ECO:0007669"/>
    <property type="project" value="InterPro"/>
</dbReference>
<dbReference type="GeneID" id="14867349"/>
<reference evidence="10" key="1">
    <citation type="journal article" date="2011" name="Genome Res.">
        <title>Phylogeny-wide analysis of social amoeba genomes highlights ancient origins for complex intercellular communication.</title>
        <authorList>
            <person name="Heidel A.J."/>
            <person name="Lawal H.M."/>
            <person name="Felder M."/>
            <person name="Schilde C."/>
            <person name="Helps N.R."/>
            <person name="Tunggal B."/>
            <person name="Rivero F."/>
            <person name="John U."/>
            <person name="Schleicher M."/>
            <person name="Eichinger L."/>
            <person name="Platzer M."/>
            <person name="Noegel A.A."/>
            <person name="Schaap P."/>
            <person name="Gloeckner G."/>
        </authorList>
    </citation>
    <scope>NUCLEOTIDE SEQUENCE [LARGE SCALE GENOMIC DNA]</scope>
    <source>
        <strain evidence="10">SH3</strain>
    </source>
</reference>
<evidence type="ECO:0000259" key="8">
    <source>
        <dbReference type="PROSITE" id="PS50056"/>
    </source>
</evidence>
<dbReference type="PROSITE" id="PS50056">
    <property type="entry name" value="TYR_PHOSPHATASE_2"/>
    <property type="match status" value="1"/>
</dbReference>
<dbReference type="GO" id="GO:0004725">
    <property type="term" value="F:protein tyrosine phosphatase activity"/>
    <property type="evidence" value="ECO:0007669"/>
    <property type="project" value="UniProtKB-EC"/>
</dbReference>
<proteinExistence type="inferred from homology"/>
<feature type="compositionally biased region" description="Polar residues" evidence="6">
    <location>
        <begin position="253"/>
        <end position="275"/>
    </location>
</feature>
<keyword evidence="10" id="KW-1185">Reference proteome</keyword>
<dbReference type="InterPro" id="IPR000387">
    <property type="entry name" value="Tyr_Pase_dom"/>
</dbReference>
<evidence type="ECO:0000256" key="2">
    <source>
        <dbReference type="ARBA" id="ARBA00013064"/>
    </source>
</evidence>
<dbReference type="EMBL" id="GL883026">
    <property type="protein sequence ID" value="EGG15127.1"/>
    <property type="molecule type" value="Genomic_DNA"/>
</dbReference>
<evidence type="ECO:0000256" key="5">
    <source>
        <dbReference type="PIRSR" id="PIRSR000941-50"/>
    </source>
</evidence>
<dbReference type="Pfam" id="PF00782">
    <property type="entry name" value="DSPc"/>
    <property type="match status" value="1"/>
</dbReference>
<dbReference type="PANTHER" id="PTHR45848">
    <property type="entry name" value="DUAL SPECIFICITY PROTEIN PHOSPHATASE 12 FAMILY MEMBER"/>
    <property type="match status" value="1"/>
</dbReference>
<dbReference type="Gene3D" id="3.90.190.10">
    <property type="entry name" value="Protein tyrosine phosphatase superfamily"/>
    <property type="match status" value="1"/>
</dbReference>
<dbReference type="OMA" id="LYWNNFA"/>
<evidence type="ECO:0000256" key="1">
    <source>
        <dbReference type="ARBA" id="ARBA00008601"/>
    </source>
</evidence>
<name>F4Q8V8_CACFS</name>
<dbReference type="InterPro" id="IPR020422">
    <property type="entry name" value="TYR_PHOSPHATASE_DUAL_dom"/>
</dbReference>